<proteinExistence type="predicted"/>
<dbReference type="OrthoDB" id="9811934at2"/>
<protein>
    <submittedName>
        <fullName evidence="4">T9SS C-terminal target domain-containing protein</fullName>
    </submittedName>
</protein>
<gene>
    <name evidence="4" type="ORF">DZ858_05720</name>
</gene>
<evidence type="ECO:0000313" key="4">
    <source>
        <dbReference type="EMBL" id="RFN59558.1"/>
    </source>
</evidence>
<dbReference type="Pfam" id="PF18962">
    <property type="entry name" value="Por_Secre_tail"/>
    <property type="match status" value="1"/>
</dbReference>
<dbReference type="EMBL" id="QVID01000001">
    <property type="protein sequence ID" value="RFN59558.1"/>
    <property type="molecule type" value="Genomic_DNA"/>
</dbReference>
<dbReference type="PANTHER" id="PTHR42754:SF1">
    <property type="entry name" value="LIPOPROTEIN"/>
    <property type="match status" value="1"/>
</dbReference>
<feature type="chain" id="PRO_5017556789" evidence="2">
    <location>
        <begin position="23"/>
        <end position="521"/>
    </location>
</feature>
<name>A0A3E1QBR0_9FLAO</name>
<dbReference type="AlphaFoldDB" id="A0A3E1QBR0"/>
<organism evidence="4 5">
    <name type="scientific">Marixanthomonas ophiurae</name>
    <dbReference type="NCBI Taxonomy" id="387659"/>
    <lineage>
        <taxon>Bacteria</taxon>
        <taxon>Pseudomonadati</taxon>
        <taxon>Bacteroidota</taxon>
        <taxon>Flavobacteriia</taxon>
        <taxon>Flavobacteriales</taxon>
        <taxon>Flavobacteriaceae</taxon>
        <taxon>Marixanthomonas</taxon>
    </lineage>
</organism>
<keyword evidence="1 2" id="KW-0732">Signal</keyword>
<keyword evidence="5" id="KW-1185">Reference proteome</keyword>
<reference evidence="4 5" key="1">
    <citation type="journal article" date="2007" name="Int. J. Syst. Evol. Microbiol.">
        <title>Marixanthomonas ophiurae gen. nov., sp. nov., a marine bacterium of the family Flavobacteriaceae isolated from a deep-sea brittle star.</title>
        <authorList>
            <person name="Romanenko L.A."/>
            <person name="Uchino M."/>
            <person name="Frolova G.M."/>
            <person name="Mikhailov V.V."/>
        </authorList>
    </citation>
    <scope>NUCLEOTIDE SEQUENCE [LARGE SCALE GENOMIC DNA]</scope>
    <source>
        <strain evidence="4 5">KMM 3046</strain>
    </source>
</reference>
<accession>A0A3E1QBR0</accession>
<dbReference type="NCBIfam" id="TIGR04183">
    <property type="entry name" value="Por_Secre_tail"/>
    <property type="match status" value="1"/>
</dbReference>
<evidence type="ECO:0000256" key="2">
    <source>
        <dbReference type="SAM" id="SignalP"/>
    </source>
</evidence>
<dbReference type="SUPFAM" id="SSF82171">
    <property type="entry name" value="DPP6 N-terminal domain-like"/>
    <property type="match status" value="1"/>
</dbReference>
<evidence type="ECO:0000259" key="3">
    <source>
        <dbReference type="Pfam" id="PF18962"/>
    </source>
</evidence>
<feature type="domain" description="Secretion system C-terminal sorting" evidence="3">
    <location>
        <begin position="450"/>
        <end position="519"/>
    </location>
</feature>
<dbReference type="Proteomes" id="UP000261082">
    <property type="component" value="Unassembled WGS sequence"/>
</dbReference>
<evidence type="ECO:0000313" key="5">
    <source>
        <dbReference type="Proteomes" id="UP000261082"/>
    </source>
</evidence>
<dbReference type="InterPro" id="IPR026444">
    <property type="entry name" value="Secre_tail"/>
</dbReference>
<evidence type="ECO:0000256" key="1">
    <source>
        <dbReference type="ARBA" id="ARBA00022729"/>
    </source>
</evidence>
<dbReference type="PANTHER" id="PTHR42754">
    <property type="entry name" value="ENDOGLUCANASE"/>
    <property type="match status" value="1"/>
</dbReference>
<sequence length="521" mass="56846">MKSTTTFLCFISILITAFNLYAQDPNIIWQRTIGGANEDKDPVLLKIQDGLLVGGTSQSDISGEKTENSRGGKDFWILKLNNTGDIIWQRTIGGSGDDNLTSLSKTNDGGYLIGGSSNSPISGEKTENSKGGSDYWIIKLDESGSILWQKTIGGTENDTSRTLKQTDDGGYIVYGSSYSGISGDRTVSNNGDPDLWILKLQPDLSISWQNSYNYIPTFSHHASNLEITDNGDYIFSSTLDSFGQISSYHITKINSSGTTLWNNIYGGERTELAPFISATNEGNFIVAGASDSSISGDKNENSQGSFDYWLLELDSNGAINWQNTIGGAFGEQPWDVITTQDGGYIVSGNSDSDISGDKTENSKGGSDYWIVKVNDVGVITWQNTIGGEFIDDYAQVMEGENGNIFVCGESNSNISADKTENSRGLKDFWILKLNTTLGLDENSLYSTITLYPNPAKNTLQLNADNQHIDRVKIFSVKGDLVQQVEGFETSKTIDVSQLASGMYYVQFTAGRQIATKKFIKQ</sequence>
<comment type="caution">
    <text evidence="4">The sequence shown here is derived from an EMBL/GenBank/DDBJ whole genome shotgun (WGS) entry which is preliminary data.</text>
</comment>
<feature type="signal peptide" evidence="2">
    <location>
        <begin position="1"/>
        <end position="22"/>
    </location>
</feature>
<dbReference type="RefSeq" id="WP_117158607.1">
    <property type="nucleotide sequence ID" value="NZ_QVID01000001.1"/>
</dbReference>